<dbReference type="KEGG" id="scm:SCHCO_02690873"/>
<evidence type="ECO:0000313" key="2">
    <source>
        <dbReference type="Proteomes" id="UP000007431"/>
    </source>
</evidence>
<dbReference type="eggNOG" id="ENOG502SP5P">
    <property type="taxonomic scope" value="Eukaryota"/>
</dbReference>
<gene>
    <name evidence="1" type="ORF">SCHCODRAFT_236391</name>
</gene>
<sequence length="595" mass="65699">MGQWHQALIIAKVKPHDGEKPRYRCLGSIYHSWCYGSLPVKGAHRFITLIKQELNARIVQEELDAVQGKYGAYAKEEPKVPDVPCPYTTSLLNMAFNADHDENSLSLSGRWFSSGSYRNVCSASMGCWSMHNDDGLTIIDITHPLSARYCFLRGRETQIKCSRMKPLNAREYLTAYYRDEDKTSGRWKSYEQLIALMDGFPLISGAALGQAWPREYREQRLRTNHDDELDAARARRAKARVTTDLAVGEVNSEPCNDALEVPSLASLILGPSIKQALETGDAASAVPILQHAENIPKMMEAIRSVEGPFPDVSVPVLATTIELAPGGVVDLSGVQLTGEQLLRVLPTNKPLETLDVSGNTALDGDGLRIILEAKIRIRRLIAIRTSVSDDSVVSMLNTPVLFAYIDEFIHPLLYSWRNGPEYSCAFSIFDPSIDHRIDGVSGHISVAIFSVSQIAQNLRVLVDSALSEDSRFCSKGEALLEAGLTAGVIPRGKAWGERPVWCTAAHEDPPTPRTGSWEFYFKPGHGPCYPTIYGFCHYDGPSDEGKVPPAVAYSLDDFLKRLEEDGYPAPSPEDVASLRETYKKLEDSGALHVST</sequence>
<organism evidence="2">
    <name type="scientific">Schizophyllum commune (strain H4-8 / FGSC 9210)</name>
    <name type="common">Split gill fungus</name>
    <dbReference type="NCBI Taxonomy" id="578458"/>
    <lineage>
        <taxon>Eukaryota</taxon>
        <taxon>Fungi</taxon>
        <taxon>Dikarya</taxon>
        <taxon>Basidiomycota</taxon>
        <taxon>Agaricomycotina</taxon>
        <taxon>Agaricomycetes</taxon>
        <taxon>Agaricomycetidae</taxon>
        <taxon>Agaricales</taxon>
        <taxon>Schizophyllaceae</taxon>
        <taxon>Schizophyllum</taxon>
    </lineage>
</organism>
<dbReference type="Proteomes" id="UP000007431">
    <property type="component" value="Unassembled WGS sequence"/>
</dbReference>
<dbReference type="AlphaFoldDB" id="D8QB64"/>
<dbReference type="STRING" id="578458.D8QB64"/>
<dbReference type="HOGENOM" id="CLU_017203_0_0_1"/>
<dbReference type="OMA" id="FMCACEQ"/>
<dbReference type="RefSeq" id="XP_003029608.1">
    <property type="nucleotide sequence ID" value="XM_003029562.1"/>
</dbReference>
<reference evidence="1 2" key="1">
    <citation type="journal article" date="2010" name="Nat. Biotechnol.">
        <title>Genome sequence of the model mushroom Schizophyllum commune.</title>
        <authorList>
            <person name="Ohm R.A."/>
            <person name="de Jong J.F."/>
            <person name="Lugones L.G."/>
            <person name="Aerts A."/>
            <person name="Kothe E."/>
            <person name="Stajich J.E."/>
            <person name="de Vries R.P."/>
            <person name="Record E."/>
            <person name="Levasseur A."/>
            <person name="Baker S.E."/>
            <person name="Bartholomew K.A."/>
            <person name="Coutinho P.M."/>
            <person name="Erdmann S."/>
            <person name="Fowler T.J."/>
            <person name="Gathman A.C."/>
            <person name="Lombard V."/>
            <person name="Henrissat B."/>
            <person name="Knabe N."/>
            <person name="Kuees U."/>
            <person name="Lilly W.W."/>
            <person name="Lindquist E."/>
            <person name="Lucas S."/>
            <person name="Magnuson J.K."/>
            <person name="Piumi F."/>
            <person name="Raudaskoski M."/>
            <person name="Salamov A."/>
            <person name="Schmutz J."/>
            <person name="Schwarze F.W.M.R."/>
            <person name="vanKuyk P.A."/>
            <person name="Horton J.S."/>
            <person name="Grigoriev I.V."/>
            <person name="Woesten H.A.B."/>
        </authorList>
    </citation>
    <scope>NUCLEOTIDE SEQUENCE [LARGE SCALE GENOMIC DNA]</scope>
    <source>
        <strain evidence="2">H4-8 / FGSC 9210</strain>
    </source>
</reference>
<dbReference type="VEuPathDB" id="FungiDB:SCHCODRAFT_02690873"/>
<accession>D8QB64</accession>
<keyword evidence="2" id="KW-1185">Reference proteome</keyword>
<proteinExistence type="predicted"/>
<dbReference type="InParanoid" id="D8QB64"/>
<evidence type="ECO:0000313" key="1">
    <source>
        <dbReference type="EMBL" id="EFI94705.1"/>
    </source>
</evidence>
<dbReference type="GeneID" id="9594357"/>
<protein>
    <submittedName>
        <fullName evidence="1">Uncharacterized protein</fullName>
    </submittedName>
</protein>
<dbReference type="OrthoDB" id="3515175at2759"/>
<dbReference type="EMBL" id="GL377309">
    <property type="protein sequence ID" value="EFI94705.1"/>
    <property type="molecule type" value="Genomic_DNA"/>
</dbReference>
<name>D8QB64_SCHCM</name>